<evidence type="ECO:0000256" key="1">
    <source>
        <dbReference type="ARBA" id="ARBA00023015"/>
    </source>
</evidence>
<dbReference type="AlphaFoldDB" id="A0AAU7DT13"/>
<dbReference type="InterPro" id="IPR010982">
    <property type="entry name" value="Lambda_DNA-bd_dom_sf"/>
</dbReference>
<dbReference type="SUPFAM" id="SSF47413">
    <property type="entry name" value="lambda repressor-like DNA-binding domains"/>
    <property type="match status" value="1"/>
</dbReference>
<dbReference type="InterPro" id="IPR046335">
    <property type="entry name" value="LacI/GalR-like_sensor"/>
</dbReference>
<gene>
    <name evidence="6" type="ORF">V5R04_11325</name>
</gene>
<evidence type="ECO:0000256" key="3">
    <source>
        <dbReference type="ARBA" id="ARBA00023163"/>
    </source>
</evidence>
<dbReference type="Pfam" id="PF13377">
    <property type="entry name" value="Peripla_BP_3"/>
    <property type="match status" value="1"/>
</dbReference>
<dbReference type="InterPro" id="IPR028082">
    <property type="entry name" value="Peripla_BP_I"/>
</dbReference>
<dbReference type="PANTHER" id="PTHR30146:SF109">
    <property type="entry name" value="HTH-TYPE TRANSCRIPTIONAL REGULATOR GALS"/>
    <property type="match status" value="1"/>
</dbReference>
<dbReference type="SUPFAM" id="SSF53822">
    <property type="entry name" value="Periplasmic binding protein-like I"/>
    <property type="match status" value="1"/>
</dbReference>
<dbReference type="InterPro" id="IPR000843">
    <property type="entry name" value="HTH_LacI"/>
</dbReference>
<dbReference type="CDD" id="cd06267">
    <property type="entry name" value="PBP1_LacI_sugar_binding-like"/>
    <property type="match status" value="1"/>
</dbReference>
<protein>
    <submittedName>
        <fullName evidence="6">LacI family DNA-binding transcriptional regulator</fullName>
    </submittedName>
</protein>
<evidence type="ECO:0000313" key="6">
    <source>
        <dbReference type="EMBL" id="XBH20815.1"/>
    </source>
</evidence>
<dbReference type="GO" id="GO:0000976">
    <property type="term" value="F:transcription cis-regulatory region binding"/>
    <property type="evidence" value="ECO:0007669"/>
    <property type="project" value="TreeGrafter"/>
</dbReference>
<reference evidence="6" key="1">
    <citation type="submission" date="2024-02" db="EMBL/GenBank/DDBJ databases">
        <title>Tomenella chthoni gen. nov. sp. nov., a member of the family Jonesiaceae isolated from bat guano.</title>
        <authorList>
            <person name="Miller S.L."/>
            <person name="King J."/>
            <person name="Sankaranarayanan K."/>
            <person name="Lawson P.A."/>
        </authorList>
    </citation>
    <scope>NUCLEOTIDE SEQUENCE</scope>
    <source>
        <strain evidence="6">BS-20</strain>
    </source>
</reference>
<keyword evidence="2 6" id="KW-0238">DNA-binding</keyword>
<sequence length="359" mass="37760">MTRTEQVGAPQRLGGQSRNPSKMVTIYDVAKAAGVSPSTVSRALSSPGRLNALTEARIQQIAQDLNFHRNPIARALPTGRTGMLGILVADLTNPMFFDMVRGAEHQAQLGGHSTVLGESQESAAREGAAARRMLAAVDGLILSSSRQSDTEIQDLAGIKPVVVVNRIVPGVPSLVPDLAPGIVAALDGLSKAGIREVLYLPGPPESWMNTVREQEIRAAAKTYGLMVTVKEAGDPTLEGGRRALEAVVAGGAKATSPQAVIAFNDLMAIGLMQAAIESGINVPAQLSVIGFDDIFGTELTTPQLTTIRLPLRELGEQAVTVLLDLIAGPGGAHKRQELWRGRTELVVRGSAKLEISPSA</sequence>
<accession>A0AAU7DT13</accession>
<name>A0AAU7DT13_9MICO</name>
<keyword evidence="1" id="KW-0805">Transcription regulation</keyword>
<feature type="domain" description="HTH lacI-type" evidence="5">
    <location>
        <begin position="24"/>
        <end position="78"/>
    </location>
</feature>
<dbReference type="GO" id="GO:0003700">
    <property type="term" value="F:DNA-binding transcription factor activity"/>
    <property type="evidence" value="ECO:0007669"/>
    <property type="project" value="TreeGrafter"/>
</dbReference>
<dbReference type="SMART" id="SM00354">
    <property type="entry name" value="HTH_LACI"/>
    <property type="match status" value="1"/>
</dbReference>
<evidence type="ECO:0000256" key="2">
    <source>
        <dbReference type="ARBA" id="ARBA00023125"/>
    </source>
</evidence>
<dbReference type="CDD" id="cd01392">
    <property type="entry name" value="HTH_LacI"/>
    <property type="match status" value="1"/>
</dbReference>
<dbReference type="PANTHER" id="PTHR30146">
    <property type="entry name" value="LACI-RELATED TRANSCRIPTIONAL REPRESSOR"/>
    <property type="match status" value="1"/>
</dbReference>
<dbReference type="Gene3D" id="1.10.260.40">
    <property type="entry name" value="lambda repressor-like DNA-binding domains"/>
    <property type="match status" value="1"/>
</dbReference>
<organism evidence="6">
    <name type="scientific">Jonesiaceae bacterium BS-20</name>
    <dbReference type="NCBI Taxonomy" id="3120821"/>
    <lineage>
        <taxon>Bacteria</taxon>
        <taxon>Bacillati</taxon>
        <taxon>Actinomycetota</taxon>
        <taxon>Actinomycetes</taxon>
        <taxon>Micrococcales</taxon>
        <taxon>Jonesiaceae</taxon>
    </lineage>
</organism>
<dbReference type="Pfam" id="PF00356">
    <property type="entry name" value="LacI"/>
    <property type="match status" value="1"/>
</dbReference>
<dbReference type="Gene3D" id="3.40.50.2300">
    <property type="match status" value="2"/>
</dbReference>
<dbReference type="PROSITE" id="PS00356">
    <property type="entry name" value="HTH_LACI_1"/>
    <property type="match status" value="1"/>
</dbReference>
<dbReference type="EMBL" id="CP146203">
    <property type="protein sequence ID" value="XBH20815.1"/>
    <property type="molecule type" value="Genomic_DNA"/>
</dbReference>
<feature type="region of interest" description="Disordered" evidence="4">
    <location>
        <begin position="1"/>
        <end position="20"/>
    </location>
</feature>
<proteinExistence type="predicted"/>
<dbReference type="PROSITE" id="PS50932">
    <property type="entry name" value="HTH_LACI_2"/>
    <property type="match status" value="1"/>
</dbReference>
<keyword evidence="3" id="KW-0804">Transcription</keyword>
<evidence type="ECO:0000259" key="5">
    <source>
        <dbReference type="PROSITE" id="PS50932"/>
    </source>
</evidence>
<evidence type="ECO:0000256" key="4">
    <source>
        <dbReference type="SAM" id="MobiDB-lite"/>
    </source>
</evidence>